<reference evidence="9" key="1">
    <citation type="submission" date="2019-11" db="EMBL/GenBank/DDBJ databases">
        <authorList>
            <person name="Li J."/>
        </authorList>
    </citation>
    <scope>NUCLEOTIDE SEQUENCE</scope>
    <source>
        <strain evidence="9">B6B</strain>
    </source>
</reference>
<keyword evidence="2 7" id="KW-0813">Transport</keyword>
<dbReference type="EMBL" id="WJNG01000010">
    <property type="protein sequence ID" value="MRH43602.1"/>
    <property type="molecule type" value="Genomic_DNA"/>
</dbReference>
<dbReference type="GO" id="GO:0005886">
    <property type="term" value="C:plasma membrane"/>
    <property type="evidence" value="ECO:0007669"/>
    <property type="project" value="UniProtKB-SubCell"/>
</dbReference>
<feature type="transmembrane region" description="Helical" evidence="7">
    <location>
        <begin position="183"/>
        <end position="208"/>
    </location>
</feature>
<comment type="subcellular location">
    <subcellularLocation>
        <location evidence="1 7">Cell membrane</location>
        <topology evidence="1 7">Multi-pass membrane protein</topology>
    </subcellularLocation>
</comment>
<feature type="transmembrane region" description="Helical" evidence="7">
    <location>
        <begin position="106"/>
        <end position="131"/>
    </location>
</feature>
<evidence type="ECO:0000313" key="10">
    <source>
        <dbReference type="Proteomes" id="UP000799092"/>
    </source>
</evidence>
<protein>
    <submittedName>
        <fullName evidence="9">ABC transporter permease subunit</fullName>
    </submittedName>
</protein>
<dbReference type="InterPro" id="IPR000515">
    <property type="entry name" value="MetI-like"/>
</dbReference>
<dbReference type="GO" id="GO:0055085">
    <property type="term" value="P:transmembrane transport"/>
    <property type="evidence" value="ECO:0007669"/>
    <property type="project" value="InterPro"/>
</dbReference>
<feature type="transmembrane region" description="Helical" evidence="7">
    <location>
        <begin position="12"/>
        <end position="33"/>
    </location>
</feature>
<gene>
    <name evidence="9" type="ORF">GH741_13015</name>
</gene>
<evidence type="ECO:0000256" key="4">
    <source>
        <dbReference type="ARBA" id="ARBA00022692"/>
    </source>
</evidence>
<evidence type="ECO:0000256" key="1">
    <source>
        <dbReference type="ARBA" id="ARBA00004651"/>
    </source>
</evidence>
<evidence type="ECO:0000313" key="9">
    <source>
        <dbReference type="EMBL" id="MRH43602.1"/>
    </source>
</evidence>
<keyword evidence="6 7" id="KW-0472">Membrane</keyword>
<dbReference type="PROSITE" id="PS50928">
    <property type="entry name" value="ABC_TM1"/>
    <property type="match status" value="1"/>
</dbReference>
<comment type="similarity">
    <text evidence="7">Belongs to the binding-protein-dependent transport system permease family.</text>
</comment>
<proteinExistence type="inferred from homology"/>
<dbReference type="PANTHER" id="PTHR43744">
    <property type="entry name" value="ABC TRANSPORTER PERMEASE PROTEIN MG189-RELATED-RELATED"/>
    <property type="match status" value="1"/>
</dbReference>
<dbReference type="Gene3D" id="1.10.3720.10">
    <property type="entry name" value="MetI-like"/>
    <property type="match status" value="1"/>
</dbReference>
<feature type="domain" description="ABC transmembrane type-1" evidence="8">
    <location>
        <begin position="71"/>
        <end position="262"/>
    </location>
</feature>
<organism evidence="9 10">
    <name type="scientific">Aquibacillus halophilus</name>
    <dbReference type="NCBI Taxonomy" id="930132"/>
    <lineage>
        <taxon>Bacteria</taxon>
        <taxon>Bacillati</taxon>
        <taxon>Bacillota</taxon>
        <taxon>Bacilli</taxon>
        <taxon>Bacillales</taxon>
        <taxon>Bacillaceae</taxon>
        <taxon>Aquibacillus</taxon>
    </lineage>
</organism>
<evidence type="ECO:0000256" key="3">
    <source>
        <dbReference type="ARBA" id="ARBA00022475"/>
    </source>
</evidence>
<keyword evidence="5 7" id="KW-1133">Transmembrane helix</keyword>
<dbReference type="SUPFAM" id="SSF161098">
    <property type="entry name" value="MetI-like"/>
    <property type="match status" value="1"/>
</dbReference>
<dbReference type="Proteomes" id="UP000799092">
    <property type="component" value="Unassembled WGS sequence"/>
</dbReference>
<keyword evidence="4 7" id="KW-0812">Transmembrane</keyword>
<feature type="transmembrane region" description="Helical" evidence="7">
    <location>
        <begin position="241"/>
        <end position="262"/>
    </location>
</feature>
<evidence type="ECO:0000259" key="8">
    <source>
        <dbReference type="PROSITE" id="PS50928"/>
    </source>
</evidence>
<sequence>MVKKSNSLIAFFKTIVLYFTLLIVLIPFGIVVMNSFKTTQKFIESPFSLPESFKISNYVDAFQSMNFMQAIFNSLILTVGSIVIIVFFSAMTAYLFARFKWKVNKILFFAILSSMALPFQVLMIPLVILYGEMGLLNMRPTLMFMYVGFGLPLGVFIFHGFIKGIPYELEEAAFIEGCSRLRTFFVVVLPLLKPVMVTLIILEVLIIWNDYLLASLILQSPNLRTLPLSVFNFFSSYSVDYAPLMAGLLMAMVPVLVLYLILQKHIIQGLVDGALK</sequence>
<dbReference type="PANTHER" id="PTHR43744:SF12">
    <property type="entry name" value="ABC TRANSPORTER PERMEASE PROTEIN MG189-RELATED"/>
    <property type="match status" value="1"/>
</dbReference>
<dbReference type="CDD" id="cd06261">
    <property type="entry name" value="TM_PBP2"/>
    <property type="match status" value="1"/>
</dbReference>
<keyword evidence="3" id="KW-1003">Cell membrane</keyword>
<feature type="transmembrane region" description="Helical" evidence="7">
    <location>
        <begin position="143"/>
        <end position="162"/>
    </location>
</feature>
<dbReference type="OrthoDB" id="9772609at2"/>
<evidence type="ECO:0000256" key="7">
    <source>
        <dbReference type="RuleBase" id="RU363032"/>
    </source>
</evidence>
<evidence type="ECO:0000256" key="6">
    <source>
        <dbReference type="ARBA" id="ARBA00023136"/>
    </source>
</evidence>
<keyword evidence="10" id="KW-1185">Reference proteome</keyword>
<dbReference type="Pfam" id="PF00528">
    <property type="entry name" value="BPD_transp_1"/>
    <property type="match status" value="1"/>
</dbReference>
<dbReference type="InterPro" id="IPR035906">
    <property type="entry name" value="MetI-like_sf"/>
</dbReference>
<evidence type="ECO:0000256" key="2">
    <source>
        <dbReference type="ARBA" id="ARBA00022448"/>
    </source>
</evidence>
<evidence type="ECO:0000256" key="5">
    <source>
        <dbReference type="ARBA" id="ARBA00022989"/>
    </source>
</evidence>
<feature type="transmembrane region" description="Helical" evidence="7">
    <location>
        <begin position="70"/>
        <end position="94"/>
    </location>
</feature>
<dbReference type="AlphaFoldDB" id="A0A6A8DQW6"/>
<accession>A0A6A8DQW6</accession>
<dbReference type="RefSeq" id="WP_153737223.1">
    <property type="nucleotide sequence ID" value="NZ_WJNG01000010.1"/>
</dbReference>
<comment type="caution">
    <text evidence="9">The sequence shown here is derived from an EMBL/GenBank/DDBJ whole genome shotgun (WGS) entry which is preliminary data.</text>
</comment>
<name>A0A6A8DQW6_9BACI</name>